<protein>
    <submittedName>
        <fullName evidence="3">Uncharacterized protein</fullName>
    </submittedName>
</protein>
<reference evidence="3 4" key="1">
    <citation type="submission" date="2018-06" db="EMBL/GenBank/DDBJ databases">
        <title>Genome Sequence of the Brown Rot Fungal Pathogen Monilinia fructigena.</title>
        <authorList>
            <person name="Landi L."/>
            <person name="De Miccolis Angelini R.M."/>
            <person name="Pollastro S."/>
            <person name="Abate D."/>
            <person name="Faretra F."/>
            <person name="Romanazzi G."/>
        </authorList>
    </citation>
    <scope>NUCLEOTIDE SEQUENCE [LARGE SCALE GENOMIC DNA]</scope>
    <source>
        <strain evidence="3 4">Mfrg269</strain>
    </source>
</reference>
<feature type="compositionally biased region" description="Polar residues" evidence="1">
    <location>
        <begin position="71"/>
        <end position="95"/>
    </location>
</feature>
<dbReference type="EMBL" id="QKRW01000006">
    <property type="protein sequence ID" value="RAL66545.1"/>
    <property type="molecule type" value="Genomic_DNA"/>
</dbReference>
<evidence type="ECO:0000313" key="4">
    <source>
        <dbReference type="Proteomes" id="UP000249056"/>
    </source>
</evidence>
<organism evidence="3 4">
    <name type="scientific">Monilinia fructigena</name>
    <dbReference type="NCBI Taxonomy" id="38457"/>
    <lineage>
        <taxon>Eukaryota</taxon>
        <taxon>Fungi</taxon>
        <taxon>Dikarya</taxon>
        <taxon>Ascomycota</taxon>
        <taxon>Pezizomycotina</taxon>
        <taxon>Leotiomycetes</taxon>
        <taxon>Helotiales</taxon>
        <taxon>Sclerotiniaceae</taxon>
        <taxon>Monilinia</taxon>
    </lineage>
</organism>
<feature type="transmembrane region" description="Helical" evidence="2">
    <location>
        <begin position="195"/>
        <end position="214"/>
    </location>
</feature>
<evidence type="ECO:0000256" key="2">
    <source>
        <dbReference type="SAM" id="Phobius"/>
    </source>
</evidence>
<name>A0A395J232_9HELO</name>
<dbReference type="Proteomes" id="UP000249056">
    <property type="component" value="Unassembled WGS sequence"/>
</dbReference>
<dbReference type="AlphaFoldDB" id="A0A395J232"/>
<gene>
    <name evidence="3" type="ORF">DID88_006235</name>
</gene>
<feature type="transmembrane region" description="Helical" evidence="2">
    <location>
        <begin position="114"/>
        <end position="136"/>
    </location>
</feature>
<feature type="region of interest" description="Disordered" evidence="1">
    <location>
        <begin position="243"/>
        <end position="292"/>
    </location>
</feature>
<feature type="transmembrane region" description="Helical" evidence="2">
    <location>
        <begin position="148"/>
        <end position="175"/>
    </location>
</feature>
<sequence length="292" mass="32250">MVDEDRKDKYRWTRWWETWGAKKIETAVTPAASVDVPMTGYGEGMEENLKGAESDNESEGESLGLPPPYEPSTSNTASIPTLTTQTSHSSSAPTPINPFTKTVKKAAEQFVKGTLIFCQLVFMLFLQALAIQYFIYCDGHRHKKKASIGWIVFYWTISSPVYLGATSSFLCWVILFRDLWGPAAKWKIPIDPSCVWMLLFSLIVTAISLAVMIVRGGYKGLIWCVENCQKGFCGGAAKDKGEELETMEEGGRTANGEEGGEAEGYRGRGRNKSIGEEAEDEETVVLVNGSKV</sequence>
<evidence type="ECO:0000256" key="1">
    <source>
        <dbReference type="SAM" id="MobiDB-lite"/>
    </source>
</evidence>
<accession>A0A395J232</accession>
<keyword evidence="4" id="KW-1185">Reference proteome</keyword>
<dbReference type="OrthoDB" id="3541267at2759"/>
<comment type="caution">
    <text evidence="3">The sequence shown here is derived from an EMBL/GenBank/DDBJ whole genome shotgun (WGS) entry which is preliminary data.</text>
</comment>
<proteinExistence type="predicted"/>
<keyword evidence="2" id="KW-1133">Transmembrane helix</keyword>
<feature type="region of interest" description="Disordered" evidence="1">
    <location>
        <begin position="35"/>
        <end position="95"/>
    </location>
</feature>
<keyword evidence="2" id="KW-0472">Membrane</keyword>
<keyword evidence="2" id="KW-0812">Transmembrane</keyword>
<evidence type="ECO:0000313" key="3">
    <source>
        <dbReference type="EMBL" id="RAL66545.1"/>
    </source>
</evidence>